<feature type="active site" description="Proton acceptor" evidence="6">
    <location>
        <position position="276"/>
    </location>
</feature>
<dbReference type="Pfam" id="PF01070">
    <property type="entry name" value="FMN_dh"/>
    <property type="match status" value="1"/>
</dbReference>
<dbReference type="InterPro" id="IPR013785">
    <property type="entry name" value="Aldolase_TIM"/>
</dbReference>
<feature type="binding site" evidence="7">
    <location>
        <position position="276"/>
    </location>
    <ligand>
        <name>glyoxylate</name>
        <dbReference type="ChEBI" id="CHEBI:36655"/>
    </ligand>
</feature>
<dbReference type="SUPFAM" id="SSF51395">
    <property type="entry name" value="FMN-linked oxidoreductases"/>
    <property type="match status" value="1"/>
</dbReference>
<feature type="binding site" evidence="7">
    <location>
        <position position="165"/>
    </location>
    <ligand>
        <name>glyoxylate</name>
        <dbReference type="ChEBI" id="CHEBI:36655"/>
    </ligand>
</feature>
<feature type="binding site" evidence="7">
    <location>
        <position position="156"/>
    </location>
    <ligand>
        <name>FMN</name>
        <dbReference type="ChEBI" id="CHEBI:58210"/>
    </ligand>
</feature>
<evidence type="ECO:0000259" key="8">
    <source>
        <dbReference type="PROSITE" id="PS51349"/>
    </source>
</evidence>
<feature type="binding site" evidence="7">
    <location>
        <begin position="78"/>
        <end position="80"/>
    </location>
    <ligand>
        <name>FMN</name>
        <dbReference type="ChEBI" id="CHEBI:58210"/>
    </ligand>
</feature>
<name>A0AAE3MXA2_9HYPH</name>
<gene>
    <name evidence="9" type="ORF">NOF55_05980</name>
</gene>
<dbReference type="RefSeq" id="WP_306410434.1">
    <property type="nucleotide sequence ID" value="NZ_JANFPI010000002.1"/>
</dbReference>
<feature type="binding site" evidence="7">
    <location>
        <position position="279"/>
    </location>
    <ligand>
        <name>glyoxylate</name>
        <dbReference type="ChEBI" id="CHEBI:36655"/>
    </ligand>
</feature>
<evidence type="ECO:0000256" key="2">
    <source>
        <dbReference type="ARBA" id="ARBA00022630"/>
    </source>
</evidence>
<dbReference type="EMBL" id="JANFPI010000002">
    <property type="protein sequence ID" value="MCX8996649.1"/>
    <property type="molecule type" value="Genomic_DNA"/>
</dbReference>
<evidence type="ECO:0000313" key="10">
    <source>
        <dbReference type="Proteomes" id="UP001208771"/>
    </source>
</evidence>
<dbReference type="GO" id="GO:0009060">
    <property type="term" value="P:aerobic respiration"/>
    <property type="evidence" value="ECO:0007669"/>
    <property type="project" value="TreeGrafter"/>
</dbReference>
<dbReference type="Proteomes" id="UP001208771">
    <property type="component" value="Unassembled WGS sequence"/>
</dbReference>
<dbReference type="PROSITE" id="PS00557">
    <property type="entry name" value="FMN_HYDROXY_ACID_DH_1"/>
    <property type="match status" value="1"/>
</dbReference>
<dbReference type="PANTHER" id="PTHR10578:SF107">
    <property type="entry name" value="2-HYDROXYACID OXIDASE 1"/>
    <property type="match status" value="1"/>
</dbReference>
<evidence type="ECO:0000256" key="7">
    <source>
        <dbReference type="PIRSR" id="PIRSR000138-2"/>
    </source>
</evidence>
<dbReference type="GO" id="GO:0010181">
    <property type="term" value="F:FMN binding"/>
    <property type="evidence" value="ECO:0007669"/>
    <property type="project" value="InterPro"/>
</dbReference>
<accession>A0AAE3MXA2</accession>
<protein>
    <submittedName>
        <fullName evidence="9">Alpha-hydroxy-acid oxidizing protein</fullName>
    </submittedName>
</protein>
<keyword evidence="3 7" id="KW-0288">FMN</keyword>
<feature type="binding site" evidence="7">
    <location>
        <position position="274"/>
    </location>
    <ligand>
        <name>FMN</name>
        <dbReference type="ChEBI" id="CHEBI:58210"/>
    </ligand>
</feature>
<dbReference type="AlphaFoldDB" id="A0AAE3MXA2"/>
<evidence type="ECO:0000256" key="4">
    <source>
        <dbReference type="ARBA" id="ARBA00023002"/>
    </source>
</evidence>
<feature type="binding site" evidence="7">
    <location>
        <position position="252"/>
    </location>
    <ligand>
        <name>FMN</name>
        <dbReference type="ChEBI" id="CHEBI:58210"/>
    </ligand>
</feature>
<dbReference type="Gene3D" id="3.20.20.70">
    <property type="entry name" value="Aldolase class I"/>
    <property type="match status" value="1"/>
</dbReference>
<feature type="binding site" evidence="7">
    <location>
        <position position="130"/>
    </location>
    <ligand>
        <name>FMN</name>
        <dbReference type="ChEBI" id="CHEBI:58210"/>
    </ligand>
</feature>
<keyword evidence="2 7" id="KW-0285">Flavoprotein</keyword>
<dbReference type="PIRSF" id="PIRSF000138">
    <property type="entry name" value="Al-hdrx_acd_dh"/>
    <property type="match status" value="1"/>
</dbReference>
<comment type="caution">
    <text evidence="9">The sequence shown here is derived from an EMBL/GenBank/DDBJ whole genome shotgun (WGS) entry which is preliminary data.</text>
</comment>
<sequence length="381" mass="41784">MTASLDIADLKARAKRRVPKMFFDYADSGSYTQSTYRANEEDFGRIKLRQRVLVDMANRSLKTTMVGHPVSMPVALAPTGLTGMQHADGEILAAQAAEEAGVPFTLSTMSICSIEDVAAHTKSPFWFQLYVMKDRDFVGSLIDRARAAGCSALVLTLDLQILGQRHNDIRNGLSTPPKFTPKHIWQMATRPFWCLDMLKTKRRTFGNIVGHAKNVSDLSSLSTWTAEQFDPQLSWKDVEWIRQRWGGKLILKGVLDVEDAEMAARTGADALIVSNHGGRQLDGAPSSISALPRIAEAVGDRIEVHMDGGIRSGQDVLKALALGARGTFIGRPFLYGLGAGGREGVKLALEIIRREMDTTLALCGRREISGATREIIAESPF</sequence>
<feature type="binding site" evidence="7">
    <location>
        <position position="25"/>
    </location>
    <ligand>
        <name>glyoxylate</name>
        <dbReference type="ChEBI" id="CHEBI:36655"/>
    </ligand>
</feature>
<reference evidence="9" key="1">
    <citation type="submission" date="2022-07" db="EMBL/GenBank/DDBJ databases">
        <title>Ectorhizobium quercum gen.nov., sp. nov.</title>
        <authorList>
            <person name="Ma T."/>
            <person name="Li Y."/>
        </authorList>
    </citation>
    <scope>NUCLEOTIDE SEQUENCE</scope>
    <source>
        <strain evidence="9">BDR2-2</strain>
    </source>
</reference>
<dbReference type="InterPro" id="IPR012133">
    <property type="entry name" value="Alpha-hydoxy_acid_DH_FMN"/>
</dbReference>
<feature type="binding site" evidence="7">
    <location>
        <position position="128"/>
    </location>
    <ligand>
        <name>FMN</name>
        <dbReference type="ChEBI" id="CHEBI:58210"/>
    </ligand>
</feature>
<organism evidence="9 10">
    <name type="scientific">Ectorhizobium quercum</name>
    <dbReference type="NCBI Taxonomy" id="2965071"/>
    <lineage>
        <taxon>Bacteria</taxon>
        <taxon>Pseudomonadati</taxon>
        <taxon>Pseudomonadota</taxon>
        <taxon>Alphaproteobacteria</taxon>
        <taxon>Hyphomicrobiales</taxon>
        <taxon>Rhizobiaceae</taxon>
        <taxon>Ectorhizobium</taxon>
    </lineage>
</organism>
<dbReference type="PANTHER" id="PTHR10578">
    <property type="entry name" value="S -2-HYDROXY-ACID OXIDASE-RELATED"/>
    <property type="match status" value="1"/>
</dbReference>
<dbReference type="InterPro" id="IPR008259">
    <property type="entry name" value="FMN_hydac_DH_AS"/>
</dbReference>
<keyword evidence="4" id="KW-0560">Oxidoreductase</keyword>
<evidence type="ECO:0000313" key="9">
    <source>
        <dbReference type="EMBL" id="MCX8996649.1"/>
    </source>
</evidence>
<evidence type="ECO:0000256" key="1">
    <source>
        <dbReference type="ARBA" id="ARBA00001917"/>
    </source>
</evidence>
<feature type="domain" description="FMN hydroxy acid dehydrogenase" evidence="8">
    <location>
        <begin position="1"/>
        <end position="381"/>
    </location>
</feature>
<comment type="similarity">
    <text evidence="5">Belongs to the FMN-dependent alpha-hydroxy acid dehydrogenase family.</text>
</comment>
<feature type="binding site" evidence="7">
    <location>
        <begin position="330"/>
        <end position="331"/>
    </location>
    <ligand>
        <name>FMN</name>
        <dbReference type="ChEBI" id="CHEBI:58210"/>
    </ligand>
</feature>
<dbReference type="NCBIfam" id="NF008398">
    <property type="entry name" value="PRK11197.1"/>
    <property type="match status" value="1"/>
</dbReference>
<evidence type="ECO:0000256" key="6">
    <source>
        <dbReference type="PIRSR" id="PIRSR000138-1"/>
    </source>
</evidence>
<dbReference type="CDD" id="cd02809">
    <property type="entry name" value="alpha_hydroxyacid_oxid_FMN"/>
    <property type="match status" value="1"/>
</dbReference>
<comment type="cofactor">
    <cofactor evidence="1">
        <name>FMN</name>
        <dbReference type="ChEBI" id="CHEBI:58210"/>
    </cofactor>
</comment>
<proteinExistence type="inferred from homology"/>
<dbReference type="FunFam" id="3.20.20.70:FF:000029">
    <property type="entry name" value="L-lactate dehydrogenase"/>
    <property type="match status" value="1"/>
</dbReference>
<feature type="binding site" evidence="7">
    <location>
        <begin position="307"/>
        <end position="311"/>
    </location>
    <ligand>
        <name>FMN</name>
        <dbReference type="ChEBI" id="CHEBI:58210"/>
    </ligand>
</feature>
<dbReference type="InterPro" id="IPR000262">
    <property type="entry name" value="FMN-dep_DH"/>
</dbReference>
<dbReference type="PROSITE" id="PS51349">
    <property type="entry name" value="FMN_HYDROXY_ACID_DH_2"/>
    <property type="match status" value="1"/>
</dbReference>
<evidence type="ECO:0000256" key="3">
    <source>
        <dbReference type="ARBA" id="ARBA00022643"/>
    </source>
</evidence>
<dbReference type="GO" id="GO:0004459">
    <property type="term" value="F:L-lactate dehydrogenase (NAD+) activity"/>
    <property type="evidence" value="ECO:0007669"/>
    <property type="project" value="TreeGrafter"/>
</dbReference>
<dbReference type="InterPro" id="IPR037396">
    <property type="entry name" value="FMN_HAD"/>
</dbReference>
<feature type="binding site" evidence="7">
    <location>
        <position position="107"/>
    </location>
    <ligand>
        <name>FMN</name>
        <dbReference type="ChEBI" id="CHEBI:58210"/>
    </ligand>
</feature>
<evidence type="ECO:0000256" key="5">
    <source>
        <dbReference type="ARBA" id="ARBA00024042"/>
    </source>
</evidence>
<keyword evidence="10" id="KW-1185">Reference proteome</keyword>
<dbReference type="GO" id="GO:0005886">
    <property type="term" value="C:plasma membrane"/>
    <property type="evidence" value="ECO:0007669"/>
    <property type="project" value="TreeGrafter"/>
</dbReference>